<feature type="transmembrane region" description="Helical" evidence="1">
    <location>
        <begin position="201"/>
        <end position="217"/>
    </location>
</feature>
<evidence type="ECO:0008006" key="4">
    <source>
        <dbReference type="Google" id="ProtNLM"/>
    </source>
</evidence>
<feature type="transmembrane region" description="Helical" evidence="1">
    <location>
        <begin position="92"/>
        <end position="112"/>
    </location>
</feature>
<evidence type="ECO:0000313" key="2">
    <source>
        <dbReference type="EMBL" id="GAA3672836.1"/>
    </source>
</evidence>
<feature type="transmembrane region" description="Helical" evidence="1">
    <location>
        <begin position="161"/>
        <end position="181"/>
    </location>
</feature>
<protein>
    <recommendedName>
        <fullName evidence="4">ABC transporter permease</fullName>
    </recommendedName>
</protein>
<keyword evidence="1" id="KW-0472">Membrane</keyword>
<accession>A0ABP7BZZ5</accession>
<evidence type="ECO:0000256" key="1">
    <source>
        <dbReference type="SAM" id="Phobius"/>
    </source>
</evidence>
<keyword evidence="1" id="KW-1133">Transmembrane helix</keyword>
<proteinExistence type="predicted"/>
<reference evidence="3" key="1">
    <citation type="journal article" date="2019" name="Int. J. Syst. Evol. Microbiol.">
        <title>The Global Catalogue of Microorganisms (GCM) 10K type strain sequencing project: providing services to taxonomists for standard genome sequencing and annotation.</title>
        <authorList>
            <consortium name="The Broad Institute Genomics Platform"/>
            <consortium name="The Broad Institute Genome Sequencing Center for Infectious Disease"/>
            <person name="Wu L."/>
            <person name="Ma J."/>
        </authorList>
    </citation>
    <scope>NUCLEOTIDE SEQUENCE [LARGE SCALE GENOMIC DNA]</scope>
    <source>
        <strain evidence="3">JCM 16904</strain>
    </source>
</reference>
<organism evidence="2 3">
    <name type="scientific">Nonomuraea antimicrobica</name>
    <dbReference type="NCBI Taxonomy" id="561173"/>
    <lineage>
        <taxon>Bacteria</taxon>
        <taxon>Bacillati</taxon>
        <taxon>Actinomycetota</taxon>
        <taxon>Actinomycetes</taxon>
        <taxon>Streptosporangiales</taxon>
        <taxon>Streptosporangiaceae</taxon>
        <taxon>Nonomuraea</taxon>
    </lineage>
</organism>
<keyword evidence="3" id="KW-1185">Reference proteome</keyword>
<dbReference type="RefSeq" id="WP_344880160.1">
    <property type="nucleotide sequence ID" value="NZ_BAAAZP010000080.1"/>
</dbReference>
<feature type="transmembrane region" description="Helical" evidence="1">
    <location>
        <begin position="132"/>
        <end position="149"/>
    </location>
</feature>
<sequence length="473" mass="50398">MTWELALFEARRLLRHPLVWGAAALVLAVQTYLSRDQQPDLGVDPVHATGLSACLAGAVLMVASLAASRDGRHGMPESLAGLPGRAEHRTRAILLAAPLVAGVAAAVTVFAYLGIRLLNGPVAGRLDPWEPLTAVAAAMLAAALGVAVGRWARWLIAGPMVVAALGVLIIMNTTNGAAGWWLPVMQKYRPDWPDRPSGVHLVYVVALAALFAGLALLRHRVRLAPAAALVAGLGVAVPTGAVAAAEPPVTQPTSGELTIEDVDPRVRERYHGAGTHRCAVRRGITYCAYPGYEPWIPLWEEPVRAAVDVLPAALRARVPRVEQTSLRWYLGEDGGATVIRPTMTWGHPDQRTALAMDVAIWATGVRDADDTPGCDAHGQARTVVALWIIGQVSPPELPRALHVDADNRSTWLASWGPAEVVYAKLLLSTPGAREKVLARWDTLMKPTTTIDQALPLLGLDRKFDAPTGATPCA</sequence>
<gene>
    <name evidence="2" type="ORF">GCM10022224_041350</name>
</gene>
<name>A0ABP7BZZ5_9ACTN</name>
<feature type="transmembrane region" description="Helical" evidence="1">
    <location>
        <begin position="45"/>
        <end position="67"/>
    </location>
</feature>
<evidence type="ECO:0000313" key="3">
    <source>
        <dbReference type="Proteomes" id="UP001500902"/>
    </source>
</evidence>
<keyword evidence="1" id="KW-0812">Transmembrane</keyword>
<comment type="caution">
    <text evidence="2">The sequence shown here is derived from an EMBL/GenBank/DDBJ whole genome shotgun (WGS) entry which is preliminary data.</text>
</comment>
<feature type="transmembrane region" description="Helical" evidence="1">
    <location>
        <begin position="12"/>
        <end position="33"/>
    </location>
</feature>
<dbReference type="Proteomes" id="UP001500902">
    <property type="component" value="Unassembled WGS sequence"/>
</dbReference>
<dbReference type="EMBL" id="BAAAZP010000080">
    <property type="protein sequence ID" value="GAA3672836.1"/>
    <property type="molecule type" value="Genomic_DNA"/>
</dbReference>
<feature type="transmembrane region" description="Helical" evidence="1">
    <location>
        <begin position="224"/>
        <end position="245"/>
    </location>
</feature>